<sequence>MFEQKIVNDEVLKPVLNDNNNKYKNIINSIAVSTSEDDSNAIDQMLEMEKQHNKNEQWNKLDKTVKIQKLHQYAEKYGKDNSLPIKDIKSLKVFFVSCLDGNKLQKTKDVVYDKASKEINAIPALHFNQVSRSYTLRITDSKRVSTLKSLTPKRITEKNTQDIENL</sequence>
<evidence type="ECO:0000313" key="1">
    <source>
        <dbReference type="EMBL" id="QHU27042.1"/>
    </source>
</evidence>
<protein>
    <submittedName>
        <fullName evidence="1">Uncharacterized protein</fullName>
    </submittedName>
</protein>
<reference evidence="1" key="1">
    <citation type="journal article" date="2020" name="Nature">
        <title>Giant virus diversity and host interactions through global metagenomics.</title>
        <authorList>
            <person name="Schulz F."/>
            <person name="Roux S."/>
            <person name="Paez-Espino D."/>
            <person name="Jungbluth S."/>
            <person name="Walsh D.A."/>
            <person name="Denef V.J."/>
            <person name="McMahon K.D."/>
            <person name="Konstantinidis K.T."/>
            <person name="Eloe-Fadrosh E.A."/>
            <person name="Kyrpides N.C."/>
            <person name="Woyke T."/>
        </authorList>
    </citation>
    <scope>NUCLEOTIDE SEQUENCE</scope>
    <source>
        <strain evidence="1">GVMAG-M-3300027759-42</strain>
    </source>
</reference>
<name>A0A6C0LCQ9_9ZZZZ</name>
<accession>A0A6C0LCQ9</accession>
<organism evidence="1">
    <name type="scientific">viral metagenome</name>
    <dbReference type="NCBI Taxonomy" id="1070528"/>
    <lineage>
        <taxon>unclassified sequences</taxon>
        <taxon>metagenomes</taxon>
        <taxon>organismal metagenomes</taxon>
    </lineage>
</organism>
<dbReference type="AlphaFoldDB" id="A0A6C0LCQ9"/>
<proteinExistence type="predicted"/>
<dbReference type="EMBL" id="MN740450">
    <property type="protein sequence ID" value="QHU27042.1"/>
    <property type="molecule type" value="Genomic_DNA"/>
</dbReference>